<protein>
    <submittedName>
        <fullName evidence="1">Uncharacterized protein</fullName>
    </submittedName>
</protein>
<dbReference type="EMBL" id="LR131271">
    <property type="protein sequence ID" value="VDR28458.1"/>
    <property type="molecule type" value="Genomic_DNA"/>
</dbReference>
<proteinExistence type="predicted"/>
<evidence type="ECO:0000313" key="1">
    <source>
        <dbReference type="EMBL" id="VDR28458.1"/>
    </source>
</evidence>
<dbReference type="Proteomes" id="UP000274346">
    <property type="component" value="Chromosome"/>
</dbReference>
<dbReference type="AlphaFoldDB" id="A0A3P8JNI4"/>
<sequence>MMQSGTFVAAECSCSAIPRLIFTHDKSEEDGRMGRGKLDEKQAHAGIINLLHKVDVVLFNKSFSATWRLGALR</sequence>
<dbReference type="KEGG" id="rtg:NCTC13098_04842"/>
<reference evidence="1 2" key="1">
    <citation type="submission" date="2018-12" db="EMBL/GenBank/DDBJ databases">
        <authorList>
            <consortium name="Pathogen Informatics"/>
        </authorList>
    </citation>
    <scope>NUCLEOTIDE SEQUENCE [LARGE SCALE GENOMIC DNA]</scope>
    <source>
        <strain evidence="1 2">NCTC13098</strain>
    </source>
</reference>
<evidence type="ECO:0000313" key="2">
    <source>
        <dbReference type="Proteomes" id="UP000274346"/>
    </source>
</evidence>
<accession>A0A3P8JNI4</accession>
<organism evidence="1 2">
    <name type="scientific">Raoultella terrigena</name>
    <name type="common">Klebsiella terrigena</name>
    <dbReference type="NCBI Taxonomy" id="577"/>
    <lineage>
        <taxon>Bacteria</taxon>
        <taxon>Pseudomonadati</taxon>
        <taxon>Pseudomonadota</taxon>
        <taxon>Gammaproteobacteria</taxon>
        <taxon>Enterobacterales</taxon>
        <taxon>Enterobacteriaceae</taxon>
        <taxon>Klebsiella/Raoultella group</taxon>
        <taxon>Raoultella</taxon>
    </lineage>
</organism>
<gene>
    <name evidence="1" type="ORF">NCTC13098_04842</name>
</gene>
<name>A0A3P8JNI4_RAOTE</name>